<dbReference type="EMBL" id="JABCKI010001160">
    <property type="protein sequence ID" value="KAG5649333.1"/>
    <property type="molecule type" value="Genomic_DNA"/>
</dbReference>
<dbReference type="Gene3D" id="3.80.10.10">
    <property type="entry name" value="Ribonuclease Inhibitor"/>
    <property type="match status" value="1"/>
</dbReference>
<reference evidence="1" key="1">
    <citation type="submission" date="2021-02" db="EMBL/GenBank/DDBJ databases">
        <authorList>
            <person name="Nieuwenhuis M."/>
            <person name="Van De Peppel L.J.J."/>
        </authorList>
    </citation>
    <scope>NUCLEOTIDE SEQUENCE</scope>
    <source>
        <strain evidence="1">D49</strain>
    </source>
</reference>
<comment type="caution">
    <text evidence="1">The sequence shown here is derived from an EMBL/GenBank/DDBJ whole genome shotgun (WGS) entry which is preliminary data.</text>
</comment>
<dbReference type="SUPFAM" id="SSF52047">
    <property type="entry name" value="RNI-like"/>
    <property type="match status" value="1"/>
</dbReference>
<organism evidence="1 2">
    <name type="scientific">Sphagnurus paluster</name>
    <dbReference type="NCBI Taxonomy" id="117069"/>
    <lineage>
        <taxon>Eukaryota</taxon>
        <taxon>Fungi</taxon>
        <taxon>Dikarya</taxon>
        <taxon>Basidiomycota</taxon>
        <taxon>Agaricomycotina</taxon>
        <taxon>Agaricomycetes</taxon>
        <taxon>Agaricomycetidae</taxon>
        <taxon>Agaricales</taxon>
        <taxon>Tricholomatineae</taxon>
        <taxon>Lyophyllaceae</taxon>
        <taxon>Sphagnurus</taxon>
    </lineage>
</organism>
<dbReference type="AlphaFoldDB" id="A0A9P7KGA5"/>
<name>A0A9P7KGA5_9AGAR</name>
<dbReference type="InterPro" id="IPR032675">
    <property type="entry name" value="LRR_dom_sf"/>
</dbReference>
<dbReference type="Proteomes" id="UP000717328">
    <property type="component" value="Unassembled WGS sequence"/>
</dbReference>
<reference evidence="1" key="2">
    <citation type="submission" date="2021-10" db="EMBL/GenBank/DDBJ databases">
        <title>Phylogenomics reveals ancestral predisposition of the termite-cultivated fungus Termitomyces towards a domesticated lifestyle.</title>
        <authorList>
            <person name="Auxier B."/>
            <person name="Grum-Grzhimaylo A."/>
            <person name="Cardenas M.E."/>
            <person name="Lodge J.D."/>
            <person name="Laessoe T."/>
            <person name="Pedersen O."/>
            <person name="Smith M.E."/>
            <person name="Kuyper T.W."/>
            <person name="Franco-Molano E.A."/>
            <person name="Baroni T.J."/>
            <person name="Aanen D.K."/>
        </authorList>
    </citation>
    <scope>NUCLEOTIDE SEQUENCE</scope>
    <source>
        <strain evidence="1">D49</strain>
    </source>
</reference>
<evidence type="ECO:0000313" key="1">
    <source>
        <dbReference type="EMBL" id="KAG5649333.1"/>
    </source>
</evidence>
<protein>
    <recommendedName>
        <fullName evidence="3">F-box domain-containing protein</fullName>
    </recommendedName>
</protein>
<accession>A0A9P7KGA5</accession>
<proteinExistence type="predicted"/>
<gene>
    <name evidence="1" type="ORF">H0H81_004578</name>
</gene>
<dbReference type="OrthoDB" id="3255541at2759"/>
<evidence type="ECO:0008006" key="3">
    <source>
        <dbReference type="Google" id="ProtNLM"/>
    </source>
</evidence>
<evidence type="ECO:0000313" key="2">
    <source>
        <dbReference type="Proteomes" id="UP000717328"/>
    </source>
</evidence>
<sequence length="519" mass="57810">MHRCLHIPEIFSLICTHCRRADAVALARTCRAFYEPAHDRIWAHLEDLKPLIMCMPEDLWQNSNEEDLFQDFVFQRPILPSDWSGFEKHARRVRSIASCTHSYLDRADFYSLTVSAAGRTLFPKLQEIDWSDTSSGHVADTFAFVVPFLGPHLLHVKLFARTMPIALLQLAVVVTLPARCPYLKTLAVNHYEMCMSAASASVLSTAICSFSYLESATVCDISFTAFRHLASLPTLTSLLLRLNIENFTDTDTDLLAFPALRDFCLYSSLKISSCARLIDRMGCSNLQLLDIECREGVSQGDWPALISAIHRRVPASTLTSLSIRNTTQSGLELALWDAQAEHTPQTFSDIQPLLAFPRLTFLCLEAVRGFDLDDAAVAALARALPCLRTLRIEGVSVRHNPRTTAQSLLALAEGCAHLDTLGINVDARIAPPGLGMRRTRHTALRTLHVDVSPLQDASRFARFLSGVFPCLGAVQYGRVNDYEKGWTQVQKLYRAFVDVRAEEAIFLREDAAAVACDVP</sequence>
<keyword evidence="2" id="KW-1185">Reference proteome</keyword>